<evidence type="ECO:0000256" key="1">
    <source>
        <dbReference type="ARBA" id="ARBA00022723"/>
    </source>
</evidence>
<sequence>MLLWAKSPAKKSQGDGYPLLPHLLDVAAVAAQLQEVVPCPVPMPCSPSWVTALVGFHALGKATPGFQKKLGRELIPGYPHFPPAAFDRHDASTVPLLRCQLVQREASKSDAQLLASAVGAHHGHLINSVDCRKAGCSA</sequence>
<keyword evidence="6" id="KW-1185">Reference proteome</keyword>
<feature type="domain" description="HD Cas3-type" evidence="4">
    <location>
        <begin position="12"/>
        <end position="138"/>
    </location>
</feature>
<dbReference type="Proteomes" id="UP000182631">
    <property type="component" value="Unassembled WGS sequence"/>
</dbReference>
<evidence type="ECO:0000256" key="3">
    <source>
        <dbReference type="ARBA" id="ARBA00023118"/>
    </source>
</evidence>
<evidence type="ECO:0000256" key="2">
    <source>
        <dbReference type="ARBA" id="ARBA00022801"/>
    </source>
</evidence>
<dbReference type="PROSITE" id="PS51643">
    <property type="entry name" value="HD_CAS3"/>
    <property type="match status" value="1"/>
</dbReference>
<accession>A0A171DEB7</accession>
<dbReference type="GO" id="GO:0016787">
    <property type="term" value="F:hydrolase activity"/>
    <property type="evidence" value="ECO:0007669"/>
    <property type="project" value="UniProtKB-KW"/>
</dbReference>
<keyword evidence="2" id="KW-0378">Hydrolase</keyword>
<dbReference type="GO" id="GO:0046872">
    <property type="term" value="F:metal ion binding"/>
    <property type="evidence" value="ECO:0007669"/>
    <property type="project" value="UniProtKB-KW"/>
</dbReference>
<evidence type="ECO:0000313" key="6">
    <source>
        <dbReference type="Proteomes" id="UP000182631"/>
    </source>
</evidence>
<proteinExistence type="predicted"/>
<dbReference type="Gene3D" id="1.10.3210.30">
    <property type="match status" value="1"/>
</dbReference>
<reference evidence="6" key="1">
    <citation type="submission" date="2016-02" db="EMBL/GenBank/DDBJ databases">
        <authorList>
            <person name="liu f."/>
        </authorList>
    </citation>
    <scope>NUCLEOTIDE SEQUENCE [LARGE SCALE GENOMIC DNA]</scope>
</reference>
<dbReference type="GO" id="GO:0051607">
    <property type="term" value="P:defense response to virus"/>
    <property type="evidence" value="ECO:0007669"/>
    <property type="project" value="UniProtKB-KW"/>
</dbReference>
<organism evidence="5 6">
    <name type="scientific">Candidatus Synechococcus spongiarum</name>
    <dbReference type="NCBI Taxonomy" id="431041"/>
    <lineage>
        <taxon>Bacteria</taxon>
        <taxon>Bacillati</taxon>
        <taxon>Cyanobacteriota</taxon>
        <taxon>Cyanophyceae</taxon>
        <taxon>Synechococcales</taxon>
        <taxon>Synechococcaceae</taxon>
        <taxon>Synechococcus</taxon>
    </lineage>
</organism>
<dbReference type="Pfam" id="PF18019">
    <property type="entry name" value="Cas3_HD"/>
    <property type="match status" value="1"/>
</dbReference>
<dbReference type="InterPro" id="IPR038257">
    <property type="entry name" value="CRISPR-assoc_Cas3_HD_sf"/>
</dbReference>
<name>A0A171DEB7_9SYNE</name>
<gene>
    <name evidence="5" type="ORF">FLM9_22</name>
</gene>
<keyword evidence="3" id="KW-0051">Antiviral defense</keyword>
<dbReference type="EMBL" id="FITM01000003">
    <property type="protein sequence ID" value="SAY38242.1"/>
    <property type="molecule type" value="Genomic_DNA"/>
</dbReference>
<keyword evidence="1" id="KW-0479">Metal-binding</keyword>
<dbReference type="InterPro" id="IPR006483">
    <property type="entry name" value="CRISPR-assoc_Cas3_HD"/>
</dbReference>
<dbReference type="NCBIfam" id="TIGR01596">
    <property type="entry name" value="cas3_HD"/>
    <property type="match status" value="1"/>
</dbReference>
<evidence type="ECO:0000259" key="4">
    <source>
        <dbReference type="PROSITE" id="PS51643"/>
    </source>
</evidence>
<protein>
    <submittedName>
        <fullName evidence="5">CRISPR-associated helicase Cas3</fullName>
    </submittedName>
</protein>
<dbReference type="AlphaFoldDB" id="A0A171DEB7"/>
<dbReference type="CDD" id="cd09641">
    <property type="entry name" value="Cas3''_I"/>
    <property type="match status" value="1"/>
</dbReference>
<evidence type="ECO:0000313" key="5">
    <source>
        <dbReference type="EMBL" id="SAY38242.1"/>
    </source>
</evidence>